<reference evidence="2 3" key="1">
    <citation type="submission" date="2023-10" db="EMBL/GenBank/DDBJ databases">
        <title>Genomes of two closely related lineages of the louse Polyplax serrata with different host specificities.</title>
        <authorList>
            <person name="Martinu J."/>
            <person name="Tarabai H."/>
            <person name="Stefka J."/>
            <person name="Hypsa V."/>
        </authorList>
    </citation>
    <scope>NUCLEOTIDE SEQUENCE [LARGE SCALE GENOMIC DNA]</scope>
    <source>
        <strain evidence="2">HR10_N</strain>
    </source>
</reference>
<dbReference type="AlphaFoldDB" id="A0AAN8S311"/>
<feature type="signal peptide" evidence="1">
    <location>
        <begin position="1"/>
        <end position="20"/>
    </location>
</feature>
<accession>A0AAN8S311</accession>
<organism evidence="2 3">
    <name type="scientific">Polyplax serrata</name>
    <name type="common">Common mouse louse</name>
    <dbReference type="NCBI Taxonomy" id="468196"/>
    <lineage>
        <taxon>Eukaryota</taxon>
        <taxon>Metazoa</taxon>
        <taxon>Ecdysozoa</taxon>
        <taxon>Arthropoda</taxon>
        <taxon>Hexapoda</taxon>
        <taxon>Insecta</taxon>
        <taxon>Pterygota</taxon>
        <taxon>Neoptera</taxon>
        <taxon>Paraneoptera</taxon>
        <taxon>Psocodea</taxon>
        <taxon>Troctomorpha</taxon>
        <taxon>Phthiraptera</taxon>
        <taxon>Anoplura</taxon>
        <taxon>Polyplacidae</taxon>
        <taxon>Polyplax</taxon>
    </lineage>
</organism>
<dbReference type="EMBL" id="JAWJWE010000041">
    <property type="protein sequence ID" value="KAK6618817.1"/>
    <property type="molecule type" value="Genomic_DNA"/>
</dbReference>
<dbReference type="GO" id="GO:0016020">
    <property type="term" value="C:membrane"/>
    <property type="evidence" value="ECO:0007669"/>
    <property type="project" value="TreeGrafter"/>
</dbReference>
<proteinExistence type="predicted"/>
<gene>
    <name evidence="2" type="ORF">RUM43_013208</name>
</gene>
<comment type="caution">
    <text evidence="2">The sequence shown here is derived from an EMBL/GenBank/DDBJ whole genome shotgun (WGS) entry which is preliminary data.</text>
</comment>
<dbReference type="Proteomes" id="UP001372834">
    <property type="component" value="Unassembled WGS sequence"/>
</dbReference>
<dbReference type="PANTHER" id="PTHR21879:SF22">
    <property type="entry name" value="FI03362P-RELATED"/>
    <property type="match status" value="1"/>
</dbReference>
<feature type="chain" id="PRO_5043055169" evidence="1">
    <location>
        <begin position="21"/>
        <end position="186"/>
    </location>
</feature>
<dbReference type="Pfam" id="PF07898">
    <property type="entry name" value="DUF1676"/>
    <property type="match status" value="1"/>
</dbReference>
<dbReference type="InterPro" id="IPR012464">
    <property type="entry name" value="DUF1676"/>
</dbReference>
<evidence type="ECO:0000313" key="3">
    <source>
        <dbReference type="Proteomes" id="UP001372834"/>
    </source>
</evidence>
<evidence type="ECO:0000256" key="1">
    <source>
        <dbReference type="SAM" id="SignalP"/>
    </source>
</evidence>
<dbReference type="PANTHER" id="PTHR21879">
    <property type="entry name" value="FI03362P-RELATED-RELATED"/>
    <property type="match status" value="1"/>
</dbReference>
<keyword evidence="1" id="KW-0732">Signal</keyword>
<name>A0AAN8S311_POLSC</name>
<protein>
    <submittedName>
        <fullName evidence="2">Uncharacterized protein</fullName>
    </submittedName>
</protein>
<evidence type="ECO:0000313" key="2">
    <source>
        <dbReference type="EMBL" id="KAK6618817.1"/>
    </source>
</evidence>
<sequence>MKCFVSGILMVCLLGATASAMPSEASQDTARQSAQGSLVEHMLGDCLKKDSLSCFKYKLFSYLDNALGSKDAFSLGEGLKVVKTENTDGSPRSYDEKPADVETMLVNRFERFMDSHTFKFDVKGSDIINGFSNAANSLGLLSDDDVEGRGKKRLEARGSKVTFQSRETFQVKMSLRNWKTKLFNSF</sequence>